<dbReference type="GO" id="GO:0003677">
    <property type="term" value="F:DNA binding"/>
    <property type="evidence" value="ECO:0007669"/>
    <property type="project" value="UniProtKB-KW"/>
</dbReference>
<dbReference type="PIRSF" id="PIRSF016821">
    <property type="entry name" value="HSP15"/>
    <property type="match status" value="1"/>
</dbReference>
<dbReference type="EMBL" id="LR134167">
    <property type="protein sequence ID" value="VEB21903.1"/>
    <property type="molecule type" value="Genomic_DNA"/>
</dbReference>
<reference evidence="7 8" key="1">
    <citation type="submission" date="2018-12" db="EMBL/GenBank/DDBJ databases">
        <authorList>
            <consortium name="Pathogen Informatics"/>
        </authorList>
    </citation>
    <scope>NUCLEOTIDE SEQUENCE [LARGE SCALE GENOMIC DNA]</scope>
    <source>
        <strain evidence="7 8">NCTC3438</strain>
    </source>
</reference>
<dbReference type="KEGG" id="avt:NCTC3438_00156"/>
<keyword evidence="8" id="KW-1185">Reference proteome</keyword>
<evidence type="ECO:0000256" key="5">
    <source>
        <dbReference type="SAM" id="MobiDB-lite"/>
    </source>
</evidence>
<organism evidence="7 8">
    <name type="scientific">Avibacterium volantium</name>
    <name type="common">Pasteurella volantium</name>
    <dbReference type="NCBI Taxonomy" id="762"/>
    <lineage>
        <taxon>Bacteria</taxon>
        <taxon>Pseudomonadati</taxon>
        <taxon>Pseudomonadota</taxon>
        <taxon>Gammaproteobacteria</taxon>
        <taxon>Pasteurellales</taxon>
        <taxon>Pasteurellaceae</taxon>
        <taxon>Avibacterium</taxon>
    </lineage>
</organism>
<proteinExistence type="inferred from homology"/>
<dbReference type="AlphaFoldDB" id="A0A3S4H3S9"/>
<dbReference type="GO" id="GO:0003727">
    <property type="term" value="F:single-stranded RNA binding"/>
    <property type="evidence" value="ECO:0007669"/>
    <property type="project" value="InterPro"/>
</dbReference>
<sequence length="139" mass="16367">MAKNSAKQRDNKEDNEVRLDKWLWAARFYKTRTIAKEMIDGGKVHYNNQRTKPNKTVEVGALIKLRQGNEEKEVQVLALSTQRRGAPEAQLLYQETAQSVEKREKWAIARKNNALSMPNPERRPNKKERRDLLKFKYQD</sequence>
<name>A0A3S4H3S9_AVIVO</name>
<dbReference type="GO" id="GO:0043023">
    <property type="term" value="F:ribosomal large subunit binding"/>
    <property type="evidence" value="ECO:0007669"/>
    <property type="project" value="InterPro"/>
</dbReference>
<dbReference type="SMART" id="SM00363">
    <property type="entry name" value="S4"/>
    <property type="match status" value="1"/>
</dbReference>
<dbReference type="NCBIfam" id="NF007673">
    <property type="entry name" value="PRK10348.1"/>
    <property type="match status" value="1"/>
</dbReference>
<dbReference type="Proteomes" id="UP000268198">
    <property type="component" value="Chromosome"/>
</dbReference>
<evidence type="ECO:0000259" key="6">
    <source>
        <dbReference type="SMART" id="SM00363"/>
    </source>
</evidence>
<keyword evidence="7" id="KW-0346">Stress response</keyword>
<keyword evidence="3 4" id="KW-0238">DNA-binding</keyword>
<dbReference type="InterPro" id="IPR025708">
    <property type="entry name" value="HSP15"/>
</dbReference>
<dbReference type="SUPFAM" id="SSF55174">
    <property type="entry name" value="Alpha-L RNA-binding motif"/>
    <property type="match status" value="1"/>
</dbReference>
<feature type="compositionally biased region" description="Basic and acidic residues" evidence="5">
    <location>
        <begin position="120"/>
        <end position="139"/>
    </location>
</feature>
<evidence type="ECO:0000313" key="7">
    <source>
        <dbReference type="EMBL" id="VEB21903.1"/>
    </source>
</evidence>
<dbReference type="OrthoDB" id="9797176at2"/>
<evidence type="ECO:0000256" key="4">
    <source>
        <dbReference type="PIRNR" id="PIRNR016821"/>
    </source>
</evidence>
<dbReference type="Pfam" id="PF01479">
    <property type="entry name" value="S4"/>
    <property type="match status" value="1"/>
</dbReference>
<dbReference type="PROSITE" id="PS50889">
    <property type="entry name" value="S4"/>
    <property type="match status" value="1"/>
</dbReference>
<evidence type="ECO:0000256" key="1">
    <source>
        <dbReference type="ARBA" id="ARBA00008396"/>
    </source>
</evidence>
<accession>A0A3S4H3S9</accession>
<comment type="similarity">
    <text evidence="1 4">Belongs to the HSP15 family.</text>
</comment>
<gene>
    <name evidence="7" type="primary">hslR</name>
    <name evidence="7" type="ORF">NCTC3438_00156</name>
</gene>
<dbReference type="Gene3D" id="3.10.290.10">
    <property type="entry name" value="RNA-binding S4 domain"/>
    <property type="match status" value="1"/>
</dbReference>
<evidence type="ECO:0000256" key="3">
    <source>
        <dbReference type="ARBA" id="ARBA00023125"/>
    </source>
</evidence>
<dbReference type="RefSeq" id="WP_126370754.1">
    <property type="nucleotide sequence ID" value="NZ_LR134167.1"/>
</dbReference>
<dbReference type="InterPro" id="IPR036986">
    <property type="entry name" value="S4_RNA-bd_sf"/>
</dbReference>
<keyword evidence="2 4" id="KW-0694">RNA-binding</keyword>
<dbReference type="InterPro" id="IPR002942">
    <property type="entry name" value="S4_RNA-bd"/>
</dbReference>
<protein>
    <recommendedName>
        <fullName evidence="4">Heat shock protein 15</fullName>
    </recommendedName>
</protein>
<evidence type="ECO:0000256" key="2">
    <source>
        <dbReference type="ARBA" id="ARBA00022884"/>
    </source>
</evidence>
<feature type="domain" description="RNA-binding S4" evidence="6">
    <location>
        <begin position="17"/>
        <end position="82"/>
    </location>
</feature>
<feature type="region of interest" description="Disordered" evidence="5">
    <location>
        <begin position="111"/>
        <end position="139"/>
    </location>
</feature>
<evidence type="ECO:0000313" key="8">
    <source>
        <dbReference type="Proteomes" id="UP000268198"/>
    </source>
</evidence>
<dbReference type="GO" id="GO:0034605">
    <property type="term" value="P:cellular response to heat"/>
    <property type="evidence" value="ECO:0007669"/>
    <property type="project" value="InterPro"/>
</dbReference>
<dbReference type="CDD" id="cd00165">
    <property type="entry name" value="S4"/>
    <property type="match status" value="1"/>
</dbReference>